<dbReference type="AlphaFoldDB" id="A0A1Q9EX36"/>
<name>A0A1Q9EX36_SYMMI</name>
<keyword evidence="2" id="KW-0812">Transmembrane</keyword>
<feature type="transmembrane region" description="Helical" evidence="2">
    <location>
        <begin position="439"/>
        <end position="458"/>
    </location>
</feature>
<dbReference type="EMBL" id="LSRX01000050">
    <property type="protein sequence ID" value="OLQ12007.1"/>
    <property type="molecule type" value="Genomic_DNA"/>
</dbReference>
<proteinExistence type="predicted"/>
<feature type="transmembrane region" description="Helical" evidence="2">
    <location>
        <begin position="470"/>
        <end position="491"/>
    </location>
</feature>
<feature type="transmembrane region" description="Helical" evidence="2">
    <location>
        <begin position="503"/>
        <end position="520"/>
    </location>
</feature>
<feature type="transmembrane region" description="Helical" evidence="2">
    <location>
        <begin position="281"/>
        <end position="299"/>
    </location>
</feature>
<evidence type="ECO:0000256" key="2">
    <source>
        <dbReference type="SAM" id="Phobius"/>
    </source>
</evidence>
<gene>
    <name evidence="3" type="ORF">AK812_SmicGene4093</name>
</gene>
<organism evidence="3 4">
    <name type="scientific">Symbiodinium microadriaticum</name>
    <name type="common">Dinoflagellate</name>
    <name type="synonym">Zooxanthella microadriatica</name>
    <dbReference type="NCBI Taxonomy" id="2951"/>
    <lineage>
        <taxon>Eukaryota</taxon>
        <taxon>Sar</taxon>
        <taxon>Alveolata</taxon>
        <taxon>Dinophyceae</taxon>
        <taxon>Suessiales</taxon>
        <taxon>Symbiodiniaceae</taxon>
        <taxon>Symbiodinium</taxon>
    </lineage>
</organism>
<feature type="transmembrane region" description="Helical" evidence="2">
    <location>
        <begin position="391"/>
        <end position="409"/>
    </location>
</feature>
<reference evidence="3 4" key="1">
    <citation type="submission" date="2016-02" db="EMBL/GenBank/DDBJ databases">
        <title>Genome analysis of coral dinoflagellate symbionts highlights evolutionary adaptations to a symbiotic lifestyle.</title>
        <authorList>
            <person name="Aranda M."/>
            <person name="Li Y."/>
            <person name="Liew Y.J."/>
            <person name="Baumgarten S."/>
            <person name="Simakov O."/>
            <person name="Wilson M."/>
            <person name="Piel J."/>
            <person name="Ashoor H."/>
            <person name="Bougouffa S."/>
            <person name="Bajic V.B."/>
            <person name="Ryu T."/>
            <person name="Ravasi T."/>
            <person name="Bayer T."/>
            <person name="Micklem G."/>
            <person name="Kim H."/>
            <person name="Bhak J."/>
            <person name="Lajeunesse T.C."/>
            <person name="Voolstra C.R."/>
        </authorList>
    </citation>
    <scope>NUCLEOTIDE SEQUENCE [LARGE SCALE GENOMIC DNA]</scope>
    <source>
        <strain evidence="3 4">CCMP2467</strain>
    </source>
</reference>
<dbReference type="Proteomes" id="UP000186817">
    <property type="component" value="Unassembled WGS sequence"/>
</dbReference>
<sequence length="565" mass="64347">MGSVDRCDSLNSKDSEEFGVVTKSDSLQSDATAVGLGIEKVESLCSLDSLPTTLDPELIQGVPLSVCLSGWGKFWAATTPAPVAKRLSRRTAFYDTFLSHDWRTPRWLKFIALVVIFNSRAAALASAIVSLAVGVLRATGVLPDELWTVIFGYATFYIFLLVWQRIRDFVLRPQIVFLDKLCIDQHDERLKEKGIMGLAGFLDNTRKLTVLWSPQYFSRLWCTYELATFLRNPDQHKPLEVMPVRMCYLLFLMAFCWRILLFAYYVLIASPEILGPQAATSLRQIFPVLVIVILPMHFYKGLSLMKHIRMLPQQLQNFRVQDAQCFCCSNDHRHPESQKPLPCDRQLVFNTLRQWYGEVDEDPEGHLETFNAMVRDVMSNKMMKAACGETLPFHYAFYMVVTANIPWLTECVAQIGAGPPIPLEGFRLLVWSLRTFMDWAHMCLMMLCAMRCCVALWSRGVEWLERLPQLLVVLLLIPVQVLVMALAWIPFQLCLTLTEPDNLLPIVPFLAVLAFDVYIFKSQAQVGLKAPTIDSAPREELASKVRRLSERQKTEEEFAAHSFSA</sequence>
<keyword evidence="2" id="KW-1133">Transmembrane helix</keyword>
<evidence type="ECO:0000313" key="4">
    <source>
        <dbReference type="Proteomes" id="UP000186817"/>
    </source>
</evidence>
<feature type="transmembrane region" description="Helical" evidence="2">
    <location>
        <begin position="146"/>
        <end position="163"/>
    </location>
</feature>
<dbReference type="SUPFAM" id="SSF52200">
    <property type="entry name" value="Toll/Interleukin receptor TIR domain"/>
    <property type="match status" value="1"/>
</dbReference>
<comment type="caution">
    <text evidence="3">The sequence shown here is derived from an EMBL/GenBank/DDBJ whole genome shotgun (WGS) entry which is preliminary data.</text>
</comment>
<keyword evidence="4" id="KW-1185">Reference proteome</keyword>
<feature type="transmembrane region" description="Helical" evidence="2">
    <location>
        <begin position="247"/>
        <end position="269"/>
    </location>
</feature>
<feature type="compositionally biased region" description="Basic and acidic residues" evidence="1">
    <location>
        <begin position="546"/>
        <end position="559"/>
    </location>
</feature>
<dbReference type="OrthoDB" id="406529at2759"/>
<accession>A0A1Q9EX36</accession>
<protein>
    <submittedName>
        <fullName evidence="3">Uncharacterized protein</fullName>
    </submittedName>
</protein>
<dbReference type="InterPro" id="IPR035897">
    <property type="entry name" value="Toll_tir_struct_dom_sf"/>
</dbReference>
<feature type="region of interest" description="Disordered" evidence="1">
    <location>
        <begin position="546"/>
        <end position="565"/>
    </location>
</feature>
<keyword evidence="2" id="KW-0472">Membrane</keyword>
<evidence type="ECO:0000313" key="3">
    <source>
        <dbReference type="EMBL" id="OLQ12007.1"/>
    </source>
</evidence>
<evidence type="ECO:0000256" key="1">
    <source>
        <dbReference type="SAM" id="MobiDB-lite"/>
    </source>
</evidence>
<feature type="transmembrane region" description="Helical" evidence="2">
    <location>
        <begin position="110"/>
        <end position="134"/>
    </location>
</feature>